<protein>
    <recommendedName>
        <fullName evidence="8">tRNA N6-adenosine threonylcarbamoyltransferase</fullName>
        <ecNumber evidence="8">2.3.1.234</ecNumber>
    </recommendedName>
    <alternativeName>
        <fullName evidence="8">N6-L-threonylcarbamoyladenine synthase</fullName>
        <shortName evidence="8">t(6)A synthase</shortName>
    </alternativeName>
    <alternativeName>
        <fullName evidence="8">t(6)A37 threonylcarbamoyladenosine biosynthesis protein TsaD</fullName>
    </alternativeName>
    <alternativeName>
        <fullName evidence="8">tRNA threonylcarbamoyladenosine biosynthesis protein TsaD</fullName>
    </alternativeName>
</protein>
<dbReference type="NCBIfam" id="TIGR03723">
    <property type="entry name" value="T6A_TsaD_YgjD"/>
    <property type="match status" value="1"/>
</dbReference>
<keyword evidence="4 8" id="KW-0479">Metal-binding</keyword>
<dbReference type="PANTHER" id="PTHR11735:SF6">
    <property type="entry name" value="TRNA N6-ADENOSINE THREONYLCARBAMOYLTRANSFERASE, MITOCHONDRIAL"/>
    <property type="match status" value="1"/>
</dbReference>
<comment type="caution">
    <text evidence="8">Lacks conserved residue(s) required for the propagation of feature annotation.</text>
</comment>
<dbReference type="InterPro" id="IPR017860">
    <property type="entry name" value="Peptidase_M22_CS"/>
</dbReference>
<evidence type="ECO:0000256" key="2">
    <source>
        <dbReference type="ARBA" id="ARBA00022679"/>
    </source>
</evidence>
<dbReference type="EC" id="2.3.1.234" evidence="8"/>
<dbReference type="Gene3D" id="3.30.420.40">
    <property type="match status" value="2"/>
</dbReference>
<reference evidence="11" key="1">
    <citation type="submission" date="2017-09" db="EMBL/GenBank/DDBJ databases">
        <title>Depth-based differentiation of microbial function through sediment-hosted aquifers and enrichment of novel symbionts in the deep terrestrial subsurface.</title>
        <authorList>
            <person name="Probst A.J."/>
            <person name="Ladd B."/>
            <person name="Jarett J.K."/>
            <person name="Geller-Mcgrath D.E."/>
            <person name="Sieber C.M.K."/>
            <person name="Emerson J.B."/>
            <person name="Anantharaman K."/>
            <person name="Thomas B.C."/>
            <person name="Malmstrom R."/>
            <person name="Stieglmeier M."/>
            <person name="Klingl A."/>
            <person name="Woyke T."/>
            <person name="Ryan C.M."/>
            <person name="Banfield J.F."/>
        </authorList>
    </citation>
    <scope>NUCLEOTIDE SEQUENCE [LARGE SCALE GENOMIC DNA]</scope>
</reference>
<keyword evidence="2 8" id="KW-0808">Transferase</keyword>
<feature type="binding site" evidence="8">
    <location>
        <position position="215"/>
    </location>
    <ligand>
        <name>substrate</name>
    </ligand>
</feature>
<evidence type="ECO:0000313" key="10">
    <source>
        <dbReference type="EMBL" id="PIR90932.1"/>
    </source>
</evidence>
<evidence type="ECO:0000256" key="3">
    <source>
        <dbReference type="ARBA" id="ARBA00022694"/>
    </source>
</evidence>
<proteinExistence type="inferred from homology"/>
<name>A0A2H0UVS4_9BACT</name>
<feature type="binding site" evidence="8">
    <location>
        <position position="136"/>
    </location>
    <ligand>
        <name>Fe cation</name>
        <dbReference type="ChEBI" id="CHEBI:24875"/>
    </ligand>
</feature>
<gene>
    <name evidence="8 10" type="primary">tsaD</name>
    <name evidence="10" type="ORF">COU02_01630</name>
</gene>
<sequence>MIILTIDTSCDDTCIAILKIKNQKSKIGDARFDVLSNIVSSQVEVHQKYGGVYPFLAKREHQKNLVPVLKKALRQGLRVSLSRTPHGKQKFEKPNLIAVTVGPGLEPCLWVGVNFAKALAYSWNLPIIPVNHIEAHILANFLNTKYKILNPVRGQRSLAEAQRKQTSNGVNTKYLLPAICLIVSGGHTQLILMKKIGNYKIIGETRDDAAGECFDKTARILGLGYPGGPSIAQQAAQLKLKMKNEKLKISLPRPMINSKDYDFSFSGLKTAVLYDFKKRPASVKTTAGKPRKEYIREMAKEIQQAIIDVLIKKTIKAAKDYRAKSIILGGGVAANKELRKQFNYKLRTINYKLNFLVPPRKFCTDNAVMIGIAGYFNRGKASKNWKKIKVDANLRI</sequence>
<evidence type="ECO:0000313" key="11">
    <source>
        <dbReference type="Proteomes" id="UP000230882"/>
    </source>
</evidence>
<dbReference type="EMBL" id="PFAU01000039">
    <property type="protein sequence ID" value="PIR90932.1"/>
    <property type="molecule type" value="Genomic_DNA"/>
</dbReference>
<dbReference type="GO" id="GO:0002949">
    <property type="term" value="P:tRNA threonylcarbamoyladenosine modification"/>
    <property type="evidence" value="ECO:0007669"/>
    <property type="project" value="UniProtKB-UniRule"/>
</dbReference>
<dbReference type="GO" id="GO:0005737">
    <property type="term" value="C:cytoplasm"/>
    <property type="evidence" value="ECO:0007669"/>
    <property type="project" value="UniProtKB-SubCell"/>
</dbReference>
<evidence type="ECO:0000256" key="8">
    <source>
        <dbReference type="HAMAP-Rule" id="MF_01445"/>
    </source>
</evidence>
<dbReference type="CDD" id="cd24133">
    <property type="entry name" value="ASKHA_NBD_TsaD_bac"/>
    <property type="match status" value="1"/>
</dbReference>
<dbReference type="GO" id="GO:0005506">
    <property type="term" value="F:iron ion binding"/>
    <property type="evidence" value="ECO:0007669"/>
    <property type="project" value="UniProtKB-UniRule"/>
</dbReference>
<feature type="binding site" evidence="8">
    <location>
        <position position="365"/>
    </location>
    <ligand>
        <name>Fe cation</name>
        <dbReference type="ChEBI" id="CHEBI:24875"/>
    </ligand>
</feature>
<dbReference type="InterPro" id="IPR022450">
    <property type="entry name" value="TsaD"/>
</dbReference>
<comment type="subcellular location">
    <subcellularLocation>
        <location evidence="8">Cytoplasm</location>
    </subcellularLocation>
</comment>
<feature type="binding site" evidence="8">
    <location>
        <position position="228"/>
    </location>
    <ligand>
        <name>substrate</name>
    </ligand>
</feature>
<comment type="caution">
    <text evidence="10">The sequence shown here is derived from an EMBL/GenBank/DDBJ whole genome shotgun (WGS) entry which is preliminary data.</text>
</comment>
<evidence type="ECO:0000259" key="9">
    <source>
        <dbReference type="Pfam" id="PF00814"/>
    </source>
</evidence>
<dbReference type="PRINTS" id="PR00789">
    <property type="entry name" value="OSIALOPTASE"/>
</dbReference>
<dbReference type="AlphaFoldDB" id="A0A2H0UVS4"/>
<evidence type="ECO:0000256" key="5">
    <source>
        <dbReference type="ARBA" id="ARBA00023004"/>
    </source>
</evidence>
<dbReference type="HAMAP" id="MF_01445">
    <property type="entry name" value="TsaD"/>
    <property type="match status" value="1"/>
</dbReference>
<feature type="binding site" evidence="8">
    <location>
        <position position="132"/>
    </location>
    <ligand>
        <name>Fe cation</name>
        <dbReference type="ChEBI" id="CHEBI:24875"/>
    </ligand>
</feature>
<organism evidence="10 11">
    <name type="scientific">bacterium (Candidatus Gribaldobacteria) CG10_big_fil_rev_8_21_14_0_10_37_46</name>
    <dbReference type="NCBI Taxonomy" id="2014276"/>
    <lineage>
        <taxon>Bacteria</taxon>
        <taxon>Candidatus Gribaldobacteria</taxon>
    </lineage>
</organism>
<feature type="domain" description="Gcp-like" evidence="9">
    <location>
        <begin position="174"/>
        <end position="371"/>
    </location>
</feature>
<dbReference type="InterPro" id="IPR000905">
    <property type="entry name" value="Gcp-like_dom"/>
</dbReference>
<dbReference type="SUPFAM" id="SSF53067">
    <property type="entry name" value="Actin-like ATPase domain"/>
    <property type="match status" value="2"/>
</dbReference>
<comment type="similarity">
    <text evidence="8">Belongs to the KAE1 / TsaD family.</text>
</comment>
<dbReference type="GO" id="GO:0061711">
    <property type="term" value="F:tRNA N(6)-L-threonylcarbamoyladenine synthase activity"/>
    <property type="evidence" value="ECO:0007669"/>
    <property type="project" value="UniProtKB-EC"/>
</dbReference>
<evidence type="ECO:0000256" key="6">
    <source>
        <dbReference type="ARBA" id="ARBA00023315"/>
    </source>
</evidence>
<feature type="binding site" evidence="8">
    <location>
        <begin position="182"/>
        <end position="186"/>
    </location>
    <ligand>
        <name>substrate</name>
    </ligand>
</feature>
<comment type="cofactor">
    <cofactor evidence="8">
        <name>Fe(2+)</name>
        <dbReference type="ChEBI" id="CHEBI:29033"/>
    </cofactor>
    <text evidence="8">Binds 1 Fe(2+) ion per subunit.</text>
</comment>
<keyword evidence="3 8" id="KW-0819">tRNA processing</keyword>
<dbReference type="Pfam" id="PF00814">
    <property type="entry name" value="TsaD"/>
    <property type="match status" value="2"/>
</dbReference>
<evidence type="ECO:0000256" key="4">
    <source>
        <dbReference type="ARBA" id="ARBA00022723"/>
    </source>
</evidence>
<feature type="binding site" evidence="8">
    <location>
        <position position="335"/>
    </location>
    <ligand>
        <name>substrate</name>
    </ligand>
</feature>
<keyword evidence="6 8" id="KW-0012">Acyltransferase</keyword>
<comment type="function">
    <text evidence="8">Required for the formation of a threonylcarbamoyl group on adenosine at position 37 (t(6)A37) in tRNAs that read codons beginning with adenine. Is involved in the transfer of the threonylcarbamoyl moiety of threonylcarbamoyl-AMP (TC-AMP) to the N6 group of A37, together with TsaE and TsaB. TsaD likely plays a direct catalytic role in this reaction.</text>
</comment>
<dbReference type="FunFam" id="3.30.420.40:FF:000040">
    <property type="entry name" value="tRNA N6-adenosine threonylcarbamoyltransferase"/>
    <property type="match status" value="1"/>
</dbReference>
<comment type="catalytic activity">
    <reaction evidence="7 8">
        <text>L-threonylcarbamoyladenylate + adenosine(37) in tRNA = N(6)-L-threonylcarbamoyladenosine(37) in tRNA + AMP + H(+)</text>
        <dbReference type="Rhea" id="RHEA:37059"/>
        <dbReference type="Rhea" id="RHEA-COMP:10162"/>
        <dbReference type="Rhea" id="RHEA-COMP:10163"/>
        <dbReference type="ChEBI" id="CHEBI:15378"/>
        <dbReference type="ChEBI" id="CHEBI:73682"/>
        <dbReference type="ChEBI" id="CHEBI:74411"/>
        <dbReference type="ChEBI" id="CHEBI:74418"/>
        <dbReference type="ChEBI" id="CHEBI:456215"/>
        <dbReference type="EC" id="2.3.1.234"/>
    </reaction>
</comment>
<accession>A0A2H0UVS4</accession>
<dbReference type="InterPro" id="IPR043129">
    <property type="entry name" value="ATPase_NBD"/>
</dbReference>
<dbReference type="InterPro" id="IPR017861">
    <property type="entry name" value="KAE1/TsaD"/>
</dbReference>
<dbReference type="Proteomes" id="UP000230882">
    <property type="component" value="Unassembled WGS sequence"/>
</dbReference>
<dbReference type="PANTHER" id="PTHR11735">
    <property type="entry name" value="TRNA N6-ADENOSINE THREONYLCARBAMOYLTRANSFERASE"/>
    <property type="match status" value="1"/>
</dbReference>
<keyword evidence="1 8" id="KW-0963">Cytoplasm</keyword>
<evidence type="ECO:0000256" key="7">
    <source>
        <dbReference type="ARBA" id="ARBA00048117"/>
    </source>
</evidence>
<evidence type="ECO:0000256" key="1">
    <source>
        <dbReference type="ARBA" id="ARBA00022490"/>
    </source>
</evidence>
<dbReference type="PROSITE" id="PS01016">
    <property type="entry name" value="GLYCOPROTEASE"/>
    <property type="match status" value="1"/>
</dbReference>
<feature type="domain" description="Gcp-like" evidence="9">
    <location>
        <begin position="34"/>
        <end position="146"/>
    </location>
</feature>
<keyword evidence="5 8" id="KW-0408">Iron</keyword>